<dbReference type="GO" id="GO:0016020">
    <property type="term" value="C:membrane"/>
    <property type="evidence" value="ECO:0007669"/>
    <property type="project" value="UniProtKB-SubCell"/>
</dbReference>
<evidence type="ECO:0000256" key="2">
    <source>
        <dbReference type="ARBA" id="ARBA00022692"/>
    </source>
</evidence>
<feature type="domain" description="P-type ATPase A" evidence="9">
    <location>
        <begin position="98"/>
        <end position="202"/>
    </location>
</feature>
<dbReference type="Gene3D" id="2.70.150.10">
    <property type="entry name" value="Calcium-transporting ATPase, cytoplasmic transduction domain A"/>
    <property type="match status" value="1"/>
</dbReference>
<feature type="transmembrane region" description="Helical" evidence="8">
    <location>
        <begin position="43"/>
        <end position="62"/>
    </location>
</feature>
<sequence length="833" mass="92521">MSDSKKNITGLSDLEVLESAKKHGTNSVEHQKKNHFLNSILDIVKEPMFLLLLTATSIYFITGDYGDGIFMAFAIIFVMAISVFQESRSRNAIEALKKLTQPKCKVIRNSQLIEIPTEEIVIGDYIQLEEGAFIPADGIILSSNDFSVNESILTGESLSVFKSNASEDKQVFQGTIVASGLAICEVTAIGSKTQLGKIGSSLNAIEEEKTPLQIQIGNFVTKMSVIGLVIFAIVWAINYYNSRIVLDSLLKALTLAMSVIPEEIPVAFTTFMALGAWRLMKMGIITKQTKTVETLGSATVICTDKTGTITENRMSLAELYLFKSNSIVATSQKLNPEAEEVLKYAMWSSEPIPFDVMEIAIHEAYSNFESEDERPYFKLVHEYPLGGKPPMMTHVFENESGKKIIAAKGAPEALIAVSYLTEPEKNQILEAMKTMTKKGFRVLGVGVSDFEGTNYPATQQALKFNFKGLVAFYDPPKHNIQTVFETFYKAGIQVKIVTGDNAETTSTIAKQVGFKNADKVLNGDELMAMDETTLQEKVMETAIFTRMFPEAKLRIIQALKTNNQIVAMTGDGVNDGPALKSAHIGIAMGKKGTEIAKQAANLILVDDNFERMTDAIAMGRKIYLNLKKAIQYIISIHIPIILIVFIPLALGWVYPNIFTPVHIIFLEIIMGPTCSIIYENEPMEDNLMLQKPRPLTTTFFNIKEVLISIIQGLVITFGLVFIYQYAVGENMSENGTRTLIFLTLITSNIVLTLANRSFYYSIFKTIRYKNNLVGLIIGITILLTVLLLFVPAFSNFFLFEMVTVSQIGLCILVGSISVLWVEIYKAFKRRKSN</sequence>
<dbReference type="InterPro" id="IPR004014">
    <property type="entry name" value="ATPase_P-typ_cation-transptr_N"/>
</dbReference>
<dbReference type="RefSeq" id="WP_073585084.1">
    <property type="nucleotide sequence ID" value="NZ_CBCSEA010000010.1"/>
</dbReference>
<dbReference type="InterPro" id="IPR023298">
    <property type="entry name" value="ATPase_P-typ_TM_dom_sf"/>
</dbReference>
<dbReference type="AlphaFoldDB" id="A0A1M7ZZ97"/>
<keyword evidence="5" id="KW-1278">Translocase</keyword>
<dbReference type="PRINTS" id="PR00119">
    <property type="entry name" value="CATATPASE"/>
</dbReference>
<keyword evidence="3" id="KW-0547">Nucleotide-binding</keyword>
<dbReference type="Gene3D" id="3.40.1110.10">
    <property type="entry name" value="Calcium-transporting ATPase, cytoplasmic domain N"/>
    <property type="match status" value="2"/>
</dbReference>
<dbReference type="InterPro" id="IPR044492">
    <property type="entry name" value="P_typ_ATPase_HD_dom"/>
</dbReference>
<evidence type="ECO:0000256" key="3">
    <source>
        <dbReference type="ARBA" id="ARBA00022741"/>
    </source>
</evidence>
<dbReference type="Pfam" id="PF00702">
    <property type="entry name" value="Hydrolase"/>
    <property type="match status" value="1"/>
</dbReference>
<dbReference type="GO" id="GO:0016887">
    <property type="term" value="F:ATP hydrolysis activity"/>
    <property type="evidence" value="ECO:0007669"/>
    <property type="project" value="InterPro"/>
</dbReference>
<feature type="transmembrane region" description="Helical" evidence="8">
    <location>
        <begin position="68"/>
        <end position="84"/>
    </location>
</feature>
<evidence type="ECO:0000313" key="12">
    <source>
        <dbReference type="EMBL" id="SHO74192.1"/>
    </source>
</evidence>
<dbReference type="InterPro" id="IPR023299">
    <property type="entry name" value="ATPase_P-typ_cyto_dom_N"/>
</dbReference>
<evidence type="ECO:0000256" key="1">
    <source>
        <dbReference type="ARBA" id="ARBA00004141"/>
    </source>
</evidence>
<feature type="domain" description="Cation-transporting P-type ATPase N-terminal" evidence="11">
    <location>
        <begin position="8"/>
        <end position="56"/>
    </location>
</feature>
<dbReference type="Gene3D" id="3.40.50.1000">
    <property type="entry name" value="HAD superfamily/HAD-like"/>
    <property type="match status" value="2"/>
</dbReference>
<dbReference type="Gene3D" id="1.20.1110.10">
    <property type="entry name" value="Calcium-transporting ATPase, transmembrane domain"/>
    <property type="match status" value="2"/>
</dbReference>
<keyword evidence="2 8" id="KW-0812">Transmembrane</keyword>
<dbReference type="InterPro" id="IPR036412">
    <property type="entry name" value="HAD-like_sf"/>
</dbReference>
<dbReference type="SFLD" id="SFLDS00003">
    <property type="entry name" value="Haloacid_Dehalogenase"/>
    <property type="match status" value="1"/>
</dbReference>
<reference evidence="13" key="1">
    <citation type="submission" date="2016-12" db="EMBL/GenBank/DDBJ databases">
        <authorList>
            <person name="Varghese N."/>
            <person name="Submissions S."/>
        </authorList>
    </citation>
    <scope>NUCLEOTIDE SEQUENCE [LARGE SCALE GENOMIC DNA]</scope>
    <source>
        <strain evidence="13">DSM 18830</strain>
    </source>
</reference>
<dbReference type="InterPro" id="IPR018303">
    <property type="entry name" value="ATPase_P-typ_P_site"/>
</dbReference>
<dbReference type="Proteomes" id="UP000184611">
    <property type="component" value="Unassembled WGS sequence"/>
</dbReference>
<dbReference type="InterPro" id="IPR008250">
    <property type="entry name" value="ATPase_P-typ_transduc_dom_A_sf"/>
</dbReference>
<name>A0A1M7ZZ97_9FLAO</name>
<feature type="transmembrane region" description="Helical" evidence="8">
    <location>
        <begin position="629"/>
        <end position="654"/>
    </location>
</feature>
<evidence type="ECO:0000256" key="8">
    <source>
        <dbReference type="SAM" id="Phobius"/>
    </source>
</evidence>
<feature type="transmembrane region" description="Helical" evidence="8">
    <location>
        <begin position="699"/>
        <end position="726"/>
    </location>
</feature>
<dbReference type="GO" id="GO:0005524">
    <property type="term" value="F:ATP binding"/>
    <property type="evidence" value="ECO:0007669"/>
    <property type="project" value="UniProtKB-KW"/>
</dbReference>
<evidence type="ECO:0000259" key="11">
    <source>
        <dbReference type="Pfam" id="PF00690"/>
    </source>
</evidence>
<keyword evidence="7 8" id="KW-0472">Membrane</keyword>
<comment type="subcellular location">
    <subcellularLocation>
        <location evidence="1">Membrane</location>
        <topology evidence="1">Multi-pass membrane protein</topology>
    </subcellularLocation>
</comment>
<evidence type="ECO:0000259" key="9">
    <source>
        <dbReference type="Pfam" id="PF00122"/>
    </source>
</evidence>
<protein>
    <submittedName>
        <fullName evidence="12">Ca2+-transporting ATPase</fullName>
    </submittedName>
</protein>
<dbReference type="SFLD" id="SFLDG00002">
    <property type="entry name" value="C1.7:_P-type_atpase_like"/>
    <property type="match status" value="1"/>
</dbReference>
<dbReference type="SUPFAM" id="SSF81653">
    <property type="entry name" value="Calcium ATPase, transduction domain A"/>
    <property type="match status" value="1"/>
</dbReference>
<keyword evidence="6 8" id="KW-1133">Transmembrane helix</keyword>
<evidence type="ECO:0000256" key="7">
    <source>
        <dbReference type="ARBA" id="ARBA00023136"/>
    </source>
</evidence>
<keyword evidence="13" id="KW-1185">Reference proteome</keyword>
<feature type="transmembrane region" description="Helical" evidence="8">
    <location>
        <begin position="660"/>
        <end position="678"/>
    </location>
</feature>
<dbReference type="Pfam" id="PF00690">
    <property type="entry name" value="Cation_ATPase_N"/>
    <property type="match status" value="1"/>
</dbReference>
<dbReference type="SUPFAM" id="SSF56784">
    <property type="entry name" value="HAD-like"/>
    <property type="match status" value="1"/>
</dbReference>
<dbReference type="SFLD" id="SFLDF00027">
    <property type="entry name" value="p-type_atpase"/>
    <property type="match status" value="1"/>
</dbReference>
<evidence type="ECO:0000313" key="13">
    <source>
        <dbReference type="Proteomes" id="UP000184611"/>
    </source>
</evidence>
<dbReference type="Pfam" id="PF00689">
    <property type="entry name" value="Cation_ATPase_C"/>
    <property type="match status" value="1"/>
</dbReference>
<dbReference type="NCBIfam" id="TIGR01494">
    <property type="entry name" value="ATPase_P-type"/>
    <property type="match status" value="2"/>
</dbReference>
<feature type="transmembrane region" description="Helical" evidence="8">
    <location>
        <begin position="252"/>
        <end position="277"/>
    </location>
</feature>
<dbReference type="InterPro" id="IPR059000">
    <property type="entry name" value="ATPase_P-type_domA"/>
</dbReference>
<feature type="transmembrane region" description="Helical" evidence="8">
    <location>
        <begin position="738"/>
        <end position="759"/>
    </location>
</feature>
<dbReference type="EMBL" id="FRYK01000006">
    <property type="protein sequence ID" value="SHO74192.1"/>
    <property type="molecule type" value="Genomic_DNA"/>
</dbReference>
<evidence type="ECO:0000256" key="4">
    <source>
        <dbReference type="ARBA" id="ARBA00022840"/>
    </source>
</evidence>
<feature type="transmembrane region" description="Helical" evidence="8">
    <location>
        <begin position="771"/>
        <end position="790"/>
    </location>
</feature>
<gene>
    <name evidence="12" type="ORF">SAMN05443547_2577</name>
</gene>
<evidence type="ECO:0000259" key="10">
    <source>
        <dbReference type="Pfam" id="PF00689"/>
    </source>
</evidence>
<dbReference type="PRINTS" id="PR00120">
    <property type="entry name" value="HATPASE"/>
</dbReference>
<dbReference type="InterPro" id="IPR001757">
    <property type="entry name" value="P_typ_ATPase"/>
</dbReference>
<dbReference type="PROSITE" id="PS00154">
    <property type="entry name" value="ATPASE_E1_E2"/>
    <property type="match status" value="1"/>
</dbReference>
<evidence type="ECO:0000256" key="5">
    <source>
        <dbReference type="ARBA" id="ARBA00022967"/>
    </source>
</evidence>
<dbReference type="Pfam" id="PF00122">
    <property type="entry name" value="E1-E2_ATPase"/>
    <property type="match status" value="1"/>
</dbReference>
<proteinExistence type="predicted"/>
<dbReference type="STRING" id="416016.SAMN05443547_2577"/>
<dbReference type="InterPro" id="IPR006068">
    <property type="entry name" value="ATPase_P-typ_cation-transptr_C"/>
</dbReference>
<dbReference type="PANTHER" id="PTHR42861">
    <property type="entry name" value="CALCIUM-TRANSPORTING ATPASE"/>
    <property type="match status" value="1"/>
</dbReference>
<feature type="transmembrane region" description="Helical" evidence="8">
    <location>
        <begin position="796"/>
        <end position="821"/>
    </location>
</feature>
<feature type="domain" description="Cation-transporting P-type ATPase C-terminal" evidence="10">
    <location>
        <begin position="655"/>
        <end position="827"/>
    </location>
</feature>
<evidence type="ECO:0000256" key="6">
    <source>
        <dbReference type="ARBA" id="ARBA00022989"/>
    </source>
</evidence>
<dbReference type="SUPFAM" id="SSF81665">
    <property type="entry name" value="Calcium ATPase, transmembrane domain M"/>
    <property type="match status" value="1"/>
</dbReference>
<dbReference type="OrthoDB" id="1521937at2"/>
<organism evidence="12 13">
    <name type="scientific">Flavobacterium cucumis</name>
    <dbReference type="NCBI Taxonomy" id="416016"/>
    <lineage>
        <taxon>Bacteria</taxon>
        <taxon>Pseudomonadati</taxon>
        <taxon>Bacteroidota</taxon>
        <taxon>Flavobacteriia</taxon>
        <taxon>Flavobacteriales</taxon>
        <taxon>Flavobacteriaceae</taxon>
        <taxon>Flavobacterium</taxon>
    </lineage>
</organism>
<dbReference type="InterPro" id="IPR023214">
    <property type="entry name" value="HAD_sf"/>
</dbReference>
<feature type="transmembrane region" description="Helical" evidence="8">
    <location>
        <begin position="219"/>
        <end position="240"/>
    </location>
</feature>
<keyword evidence="4" id="KW-0067">ATP-binding</keyword>
<accession>A0A1M7ZZ97</accession>